<dbReference type="OrthoDB" id="10635514at2759"/>
<dbReference type="VEuPathDB" id="FungiDB:VP01_1022g5"/>
<keyword evidence="3" id="KW-1185">Reference proteome</keyword>
<dbReference type="AlphaFoldDB" id="A0A0L6VV12"/>
<reference evidence="2 3" key="1">
    <citation type="submission" date="2015-08" db="EMBL/GenBank/DDBJ databases">
        <title>Next Generation Sequencing and Analysis of the Genome of Puccinia sorghi L Schw, the Causal Agent of Maize Common Rust.</title>
        <authorList>
            <person name="Rochi L."/>
            <person name="Burguener G."/>
            <person name="Darino M."/>
            <person name="Turjanski A."/>
            <person name="Kreff E."/>
            <person name="Dieguez M.J."/>
            <person name="Sacco F."/>
        </authorList>
    </citation>
    <scope>NUCLEOTIDE SEQUENCE [LARGE SCALE GENOMIC DNA]</scope>
    <source>
        <strain evidence="2 3">RO10H11247</strain>
    </source>
</reference>
<feature type="compositionally biased region" description="Polar residues" evidence="1">
    <location>
        <begin position="39"/>
        <end position="54"/>
    </location>
</feature>
<evidence type="ECO:0000313" key="3">
    <source>
        <dbReference type="Proteomes" id="UP000037035"/>
    </source>
</evidence>
<gene>
    <name evidence="2" type="ORF">VP01_1022g5</name>
</gene>
<feature type="compositionally biased region" description="Polar residues" evidence="1">
    <location>
        <begin position="17"/>
        <end position="31"/>
    </location>
</feature>
<comment type="caution">
    <text evidence="2">The sequence shown here is derived from an EMBL/GenBank/DDBJ whole genome shotgun (WGS) entry which is preliminary data.</text>
</comment>
<accession>A0A0L6VV12</accession>
<feature type="region of interest" description="Disordered" evidence="1">
    <location>
        <begin position="1"/>
        <end position="56"/>
    </location>
</feature>
<proteinExistence type="predicted"/>
<dbReference type="Proteomes" id="UP000037035">
    <property type="component" value="Unassembled WGS sequence"/>
</dbReference>
<sequence length="187" mass="20956">MSALCRNLPEQIFGHGSPSTNTAQSSATNHASLKKAPNLSPTPSTPDNLSNPALPNTAPPFLTSKRYFLGNHIPSFSPPKLLADPFLPLEYDPRTHPRTPTPLQQCINPEKTFQLHVNSLFNRQWIYIEHQQLFSITNIQTCVNLVSSNFATYCNAFPTGFHEHQAQVRFSRAIKDHITLIIRLGEI</sequence>
<organism evidence="2 3">
    <name type="scientific">Puccinia sorghi</name>
    <dbReference type="NCBI Taxonomy" id="27349"/>
    <lineage>
        <taxon>Eukaryota</taxon>
        <taxon>Fungi</taxon>
        <taxon>Dikarya</taxon>
        <taxon>Basidiomycota</taxon>
        <taxon>Pucciniomycotina</taxon>
        <taxon>Pucciniomycetes</taxon>
        <taxon>Pucciniales</taxon>
        <taxon>Pucciniaceae</taxon>
        <taxon>Puccinia</taxon>
    </lineage>
</organism>
<name>A0A0L6VV12_9BASI</name>
<dbReference type="EMBL" id="LAVV01000255">
    <property type="protein sequence ID" value="KNZ64489.1"/>
    <property type="molecule type" value="Genomic_DNA"/>
</dbReference>
<evidence type="ECO:0000256" key="1">
    <source>
        <dbReference type="SAM" id="MobiDB-lite"/>
    </source>
</evidence>
<protein>
    <submittedName>
        <fullName evidence="2">Uncharacterized protein</fullName>
    </submittedName>
</protein>
<evidence type="ECO:0000313" key="2">
    <source>
        <dbReference type="EMBL" id="KNZ64489.1"/>
    </source>
</evidence>